<keyword evidence="15" id="KW-1185">Reference proteome</keyword>
<dbReference type="GO" id="GO:0000155">
    <property type="term" value="F:phosphorelay sensor kinase activity"/>
    <property type="evidence" value="ECO:0007669"/>
    <property type="project" value="InterPro"/>
</dbReference>
<name>A0A916YZK7_9SPHN</name>
<evidence type="ECO:0000256" key="7">
    <source>
        <dbReference type="ARBA" id="ARBA00022777"/>
    </source>
</evidence>
<keyword evidence="5" id="KW-0808">Transferase</keyword>
<evidence type="ECO:0000256" key="9">
    <source>
        <dbReference type="ARBA" id="ARBA00023012"/>
    </source>
</evidence>
<keyword evidence="10 11" id="KW-0472">Membrane</keyword>
<proteinExistence type="predicted"/>
<dbReference type="EMBL" id="BMIP01000003">
    <property type="protein sequence ID" value="GGD67404.1"/>
    <property type="molecule type" value="Genomic_DNA"/>
</dbReference>
<dbReference type="EC" id="2.7.13.3" evidence="3"/>
<evidence type="ECO:0000256" key="8">
    <source>
        <dbReference type="ARBA" id="ARBA00022989"/>
    </source>
</evidence>
<dbReference type="PROSITE" id="PS50109">
    <property type="entry name" value="HIS_KIN"/>
    <property type="match status" value="1"/>
</dbReference>
<keyword evidence="9" id="KW-0902">Two-component regulatory system</keyword>
<dbReference type="InterPro" id="IPR004358">
    <property type="entry name" value="Sig_transdc_His_kin-like_C"/>
</dbReference>
<evidence type="ECO:0000256" key="6">
    <source>
        <dbReference type="ARBA" id="ARBA00022692"/>
    </source>
</evidence>
<dbReference type="Pfam" id="PF02518">
    <property type="entry name" value="HATPase_c"/>
    <property type="match status" value="1"/>
</dbReference>
<evidence type="ECO:0000256" key="1">
    <source>
        <dbReference type="ARBA" id="ARBA00000085"/>
    </source>
</evidence>
<evidence type="ECO:0000256" key="10">
    <source>
        <dbReference type="ARBA" id="ARBA00023136"/>
    </source>
</evidence>
<evidence type="ECO:0000256" key="2">
    <source>
        <dbReference type="ARBA" id="ARBA00004370"/>
    </source>
</evidence>
<dbReference type="Pfam" id="PF00672">
    <property type="entry name" value="HAMP"/>
    <property type="match status" value="1"/>
</dbReference>
<dbReference type="InterPro" id="IPR005467">
    <property type="entry name" value="His_kinase_dom"/>
</dbReference>
<dbReference type="InterPro" id="IPR050428">
    <property type="entry name" value="TCS_sensor_his_kinase"/>
</dbReference>
<reference evidence="14" key="1">
    <citation type="journal article" date="2014" name="Int. J. Syst. Evol. Microbiol.">
        <title>Complete genome sequence of Corynebacterium casei LMG S-19264T (=DSM 44701T), isolated from a smear-ripened cheese.</title>
        <authorList>
            <consortium name="US DOE Joint Genome Institute (JGI-PGF)"/>
            <person name="Walter F."/>
            <person name="Albersmeier A."/>
            <person name="Kalinowski J."/>
            <person name="Ruckert C."/>
        </authorList>
    </citation>
    <scope>NUCLEOTIDE SEQUENCE</scope>
    <source>
        <strain evidence="14">CGMCC 1.15360</strain>
    </source>
</reference>
<dbReference type="Gene3D" id="3.30.565.10">
    <property type="entry name" value="Histidine kinase-like ATPase, C-terminal domain"/>
    <property type="match status" value="1"/>
</dbReference>
<keyword evidence="4" id="KW-0597">Phosphoprotein</keyword>
<evidence type="ECO:0000256" key="3">
    <source>
        <dbReference type="ARBA" id="ARBA00012438"/>
    </source>
</evidence>
<comment type="catalytic activity">
    <reaction evidence="1">
        <text>ATP + protein L-histidine = ADP + protein N-phospho-L-histidine.</text>
        <dbReference type="EC" id="2.7.13.3"/>
    </reaction>
</comment>
<accession>A0A916YZK7</accession>
<organism evidence="14 15">
    <name type="scientific">Croceicoccus mobilis</name>
    <dbReference type="NCBI Taxonomy" id="1703339"/>
    <lineage>
        <taxon>Bacteria</taxon>
        <taxon>Pseudomonadati</taxon>
        <taxon>Pseudomonadota</taxon>
        <taxon>Alphaproteobacteria</taxon>
        <taxon>Sphingomonadales</taxon>
        <taxon>Erythrobacteraceae</taxon>
        <taxon>Croceicoccus</taxon>
    </lineage>
</organism>
<protein>
    <recommendedName>
        <fullName evidence="3">histidine kinase</fullName>
        <ecNumber evidence="3">2.7.13.3</ecNumber>
    </recommendedName>
</protein>
<feature type="domain" description="Histidine kinase" evidence="12">
    <location>
        <begin position="253"/>
        <end position="459"/>
    </location>
</feature>
<keyword evidence="8 11" id="KW-1133">Transmembrane helix</keyword>
<dbReference type="PANTHER" id="PTHR45436">
    <property type="entry name" value="SENSOR HISTIDINE KINASE YKOH"/>
    <property type="match status" value="1"/>
</dbReference>
<evidence type="ECO:0000313" key="15">
    <source>
        <dbReference type="Proteomes" id="UP000612349"/>
    </source>
</evidence>
<dbReference type="InterPro" id="IPR003594">
    <property type="entry name" value="HATPase_dom"/>
</dbReference>
<evidence type="ECO:0000256" key="5">
    <source>
        <dbReference type="ARBA" id="ARBA00022679"/>
    </source>
</evidence>
<dbReference type="AlphaFoldDB" id="A0A916YZK7"/>
<dbReference type="InterPro" id="IPR003660">
    <property type="entry name" value="HAMP_dom"/>
</dbReference>
<dbReference type="OrthoDB" id="9809567at2"/>
<dbReference type="SUPFAM" id="SSF55874">
    <property type="entry name" value="ATPase domain of HSP90 chaperone/DNA topoisomerase II/histidine kinase"/>
    <property type="match status" value="1"/>
</dbReference>
<dbReference type="GO" id="GO:0005886">
    <property type="term" value="C:plasma membrane"/>
    <property type="evidence" value="ECO:0007669"/>
    <property type="project" value="TreeGrafter"/>
</dbReference>
<feature type="domain" description="HAMP" evidence="13">
    <location>
        <begin position="194"/>
        <end position="245"/>
    </location>
</feature>
<dbReference type="Proteomes" id="UP000612349">
    <property type="component" value="Unassembled WGS sequence"/>
</dbReference>
<dbReference type="RefSeq" id="WP_066771099.1">
    <property type="nucleotide sequence ID" value="NZ_BMIP01000003.1"/>
</dbReference>
<dbReference type="InterPro" id="IPR003661">
    <property type="entry name" value="HisK_dim/P_dom"/>
</dbReference>
<dbReference type="PRINTS" id="PR00344">
    <property type="entry name" value="BCTRLSENSOR"/>
</dbReference>
<dbReference type="PROSITE" id="PS50885">
    <property type="entry name" value="HAMP"/>
    <property type="match status" value="1"/>
</dbReference>
<keyword evidence="7 14" id="KW-0418">Kinase</keyword>
<gene>
    <name evidence="14" type="ORF">GCM10010990_16090</name>
</gene>
<evidence type="ECO:0000256" key="4">
    <source>
        <dbReference type="ARBA" id="ARBA00022553"/>
    </source>
</evidence>
<feature type="transmembrane region" description="Helical" evidence="11">
    <location>
        <begin position="21"/>
        <end position="40"/>
    </location>
</feature>
<evidence type="ECO:0000256" key="11">
    <source>
        <dbReference type="SAM" id="Phobius"/>
    </source>
</evidence>
<dbReference type="InterPro" id="IPR036890">
    <property type="entry name" value="HATPase_C_sf"/>
</dbReference>
<feature type="transmembrane region" description="Helical" evidence="11">
    <location>
        <begin position="174"/>
        <end position="197"/>
    </location>
</feature>
<reference evidence="14" key="2">
    <citation type="submission" date="2020-09" db="EMBL/GenBank/DDBJ databases">
        <authorList>
            <person name="Sun Q."/>
            <person name="Zhou Y."/>
        </authorList>
    </citation>
    <scope>NUCLEOTIDE SEQUENCE</scope>
    <source>
        <strain evidence="14">CGMCC 1.15360</strain>
    </source>
</reference>
<dbReference type="PANTHER" id="PTHR45436:SF5">
    <property type="entry name" value="SENSOR HISTIDINE KINASE TRCS"/>
    <property type="match status" value="1"/>
</dbReference>
<comment type="subcellular location">
    <subcellularLocation>
        <location evidence="2">Membrane</location>
    </subcellularLocation>
</comment>
<comment type="caution">
    <text evidence="14">The sequence shown here is derived from an EMBL/GenBank/DDBJ whole genome shotgun (WGS) entry which is preliminary data.</text>
</comment>
<sequence>MTRTITPRGAFLGWNSLRLRMLLAALAWTAVGIAGIWFSATSLFAKHVEMQYHEELEVHIVELAALVEIGPGGALTMDRPLSDPRYLVPLSGFYWEVAVHGRPGLKSPSMTRGSLDPSTAHDTSIHHHVEAGPTGPTITYGTMRQAGDGTNVHFMIATDERLLNEAIAEFTQELTLWLAALAMALALTGMAVVSFGLRPLDRLAHATARLRSGHATSLEGKYPNEIAPLVDDVNAYVDHNSRIVERARVEAGNLAHALRTPLAVITDEAERLASREGASDAAEVFLGQGQVMVRQIEYQLARARSTVGFRGPGITSRAAEVLPPIISAMRRLHRERGFDVDIEEDADTPLRIDPVDLSEVLSILIDNAAKWASREVEVMARRTGDRVEFSIGDDGPGLSEEQLRHAFEVGTRFDPESAGSGLGLAIARDIADAYDLEIDLRAKTGGAGLCATVTVPVAG</sequence>
<keyword evidence="6 11" id="KW-0812">Transmembrane</keyword>
<evidence type="ECO:0000313" key="14">
    <source>
        <dbReference type="EMBL" id="GGD67404.1"/>
    </source>
</evidence>
<dbReference type="SMART" id="SM00387">
    <property type="entry name" value="HATPase_c"/>
    <property type="match status" value="1"/>
</dbReference>
<dbReference type="Gene3D" id="1.10.287.130">
    <property type="match status" value="1"/>
</dbReference>
<evidence type="ECO:0000259" key="12">
    <source>
        <dbReference type="PROSITE" id="PS50109"/>
    </source>
</evidence>
<dbReference type="CDD" id="cd00082">
    <property type="entry name" value="HisKA"/>
    <property type="match status" value="1"/>
</dbReference>
<evidence type="ECO:0000259" key="13">
    <source>
        <dbReference type="PROSITE" id="PS50885"/>
    </source>
</evidence>